<dbReference type="PANTHER" id="PTHR11076:SF35">
    <property type="entry name" value="DNA REPAIR PROTEIN HOMOLOG YOBH"/>
    <property type="match status" value="1"/>
</dbReference>
<reference evidence="8 9" key="1">
    <citation type="submission" date="2016-07" db="EMBL/GenBank/DDBJ databases">
        <title>Characterization of isolates of Eisenbergiella tayi derived from blood cultures, using whole genome sequencing.</title>
        <authorList>
            <person name="Burdz T."/>
            <person name="Wiebe D."/>
            <person name="Huynh C."/>
            <person name="Bernard K."/>
        </authorList>
    </citation>
    <scope>NUCLEOTIDE SEQUENCE [LARGE SCALE GENOMIC DNA]</scope>
    <source>
        <strain evidence="8 9">NML 120489</strain>
    </source>
</reference>
<evidence type="ECO:0000256" key="1">
    <source>
        <dbReference type="ARBA" id="ARBA00010945"/>
    </source>
</evidence>
<dbReference type="InterPro" id="IPR001126">
    <property type="entry name" value="UmuC"/>
</dbReference>
<dbReference type="SUPFAM" id="SSF56672">
    <property type="entry name" value="DNA/RNA polymerases"/>
    <property type="match status" value="1"/>
</dbReference>
<dbReference type="InterPro" id="IPR050116">
    <property type="entry name" value="DNA_polymerase-Y"/>
</dbReference>
<keyword evidence="2 6" id="KW-0515">Mutator protein</keyword>
<dbReference type="PATRIC" id="fig|1432052.3.peg.6713"/>
<comment type="function">
    <text evidence="6">Poorly processive, error-prone DNA polymerase involved in untargeted mutagenesis. Copies undamaged DNA at stalled replication forks, which arise in vivo from mismatched or misaligned primer ends. These misaligned primers can be extended by PolIV. Exhibits no 3'-5' exonuclease (proofreading) activity. May be involved in translesional synthesis, in conjunction with the beta clamp from PolIII.</text>
</comment>
<dbReference type="Gene3D" id="3.30.70.270">
    <property type="match status" value="1"/>
</dbReference>
<keyword evidence="6" id="KW-0963">Cytoplasm</keyword>
<name>A0A1E3A257_9FIRM</name>
<evidence type="ECO:0000256" key="3">
    <source>
        <dbReference type="ARBA" id="ARBA00022695"/>
    </source>
</evidence>
<dbReference type="HAMAP" id="MF_01113">
    <property type="entry name" value="DNApol_IV"/>
    <property type="match status" value="1"/>
</dbReference>
<keyword evidence="6" id="KW-0460">Magnesium</keyword>
<protein>
    <recommendedName>
        <fullName evidence="6">DNA polymerase IV</fullName>
        <shortName evidence="6">Pol IV</shortName>
        <ecNumber evidence="6">2.7.7.7</ecNumber>
    </recommendedName>
</protein>
<feature type="active site" evidence="6">
    <location>
        <position position="134"/>
    </location>
</feature>
<comment type="subcellular location">
    <subcellularLocation>
        <location evidence="6">Cytoplasm</location>
    </subcellularLocation>
</comment>
<feature type="binding site" evidence="6">
    <location>
        <position position="133"/>
    </location>
    <ligand>
        <name>Mg(2+)</name>
        <dbReference type="ChEBI" id="CHEBI:18420"/>
    </ligand>
</feature>
<accession>A0A1E3A257</accession>
<dbReference type="CDD" id="cd03586">
    <property type="entry name" value="PolY_Pol_IV_kappa"/>
    <property type="match status" value="1"/>
</dbReference>
<dbReference type="Pfam" id="PF00817">
    <property type="entry name" value="IMS"/>
    <property type="match status" value="1"/>
</dbReference>
<keyword evidence="6" id="KW-0234">DNA repair</keyword>
<dbReference type="GO" id="GO:0006261">
    <property type="term" value="P:DNA-templated DNA replication"/>
    <property type="evidence" value="ECO:0007669"/>
    <property type="project" value="UniProtKB-UniRule"/>
</dbReference>
<keyword evidence="3 6" id="KW-0548">Nucleotidyltransferase</keyword>
<comment type="catalytic activity">
    <reaction evidence="6">
        <text>DNA(n) + a 2'-deoxyribonucleoside 5'-triphosphate = DNA(n+1) + diphosphate</text>
        <dbReference type="Rhea" id="RHEA:22508"/>
        <dbReference type="Rhea" id="RHEA-COMP:17339"/>
        <dbReference type="Rhea" id="RHEA-COMP:17340"/>
        <dbReference type="ChEBI" id="CHEBI:33019"/>
        <dbReference type="ChEBI" id="CHEBI:61560"/>
        <dbReference type="ChEBI" id="CHEBI:173112"/>
        <dbReference type="EC" id="2.7.7.7"/>
    </reaction>
</comment>
<dbReference type="Gene3D" id="3.30.1490.100">
    <property type="entry name" value="DNA polymerase, Y-family, little finger domain"/>
    <property type="match status" value="1"/>
</dbReference>
<dbReference type="SUPFAM" id="SSF100879">
    <property type="entry name" value="Lesion bypass DNA polymerase (Y-family), little finger domain"/>
    <property type="match status" value="1"/>
</dbReference>
<dbReference type="InterPro" id="IPR017961">
    <property type="entry name" value="DNA_pol_Y-fam_little_finger"/>
</dbReference>
<keyword evidence="6 8" id="KW-0808">Transferase</keyword>
<dbReference type="Proteomes" id="UP000095003">
    <property type="component" value="Unassembled WGS sequence"/>
</dbReference>
<comment type="similarity">
    <text evidence="1 6">Belongs to the DNA polymerase type-Y family.</text>
</comment>
<evidence type="ECO:0000256" key="2">
    <source>
        <dbReference type="ARBA" id="ARBA00022457"/>
    </source>
</evidence>
<dbReference type="Gene3D" id="1.10.150.20">
    <property type="entry name" value="5' to 3' exonuclease, C-terminal subdomain"/>
    <property type="match status" value="1"/>
</dbReference>
<evidence type="ECO:0000256" key="4">
    <source>
        <dbReference type="ARBA" id="ARBA00022763"/>
    </source>
</evidence>
<dbReference type="Pfam" id="PF11799">
    <property type="entry name" value="IMS_C"/>
    <property type="match status" value="1"/>
</dbReference>
<evidence type="ECO:0000313" key="9">
    <source>
        <dbReference type="Proteomes" id="UP000095003"/>
    </source>
</evidence>
<dbReference type="GO" id="GO:0005829">
    <property type="term" value="C:cytosol"/>
    <property type="evidence" value="ECO:0007669"/>
    <property type="project" value="TreeGrafter"/>
</dbReference>
<feature type="site" description="Substrate discrimination" evidence="6">
    <location>
        <position position="35"/>
    </location>
</feature>
<keyword evidence="6" id="KW-0238">DNA-binding</keyword>
<keyword evidence="4 6" id="KW-0227">DNA damage</keyword>
<feature type="domain" description="UmuC" evidence="7">
    <location>
        <begin position="26"/>
        <end position="215"/>
    </location>
</feature>
<evidence type="ECO:0000256" key="6">
    <source>
        <dbReference type="HAMAP-Rule" id="MF_01113"/>
    </source>
</evidence>
<proteinExistence type="inferred from homology"/>
<keyword evidence="6" id="KW-0479">Metal-binding</keyword>
<dbReference type="PROSITE" id="PS50173">
    <property type="entry name" value="UMUC"/>
    <property type="match status" value="1"/>
</dbReference>
<comment type="caution">
    <text evidence="8">The sequence shown here is derived from an EMBL/GenBank/DDBJ whole genome shotgun (WGS) entry which is preliminary data.</text>
</comment>
<keyword evidence="6" id="KW-0235">DNA replication</keyword>
<gene>
    <name evidence="8" type="primary">dinB_2</name>
    <name evidence="6" type="synonym">dinB</name>
    <name evidence="8" type="ORF">BEH84_06073</name>
</gene>
<dbReference type="GO" id="GO:0000287">
    <property type="term" value="F:magnesium ion binding"/>
    <property type="evidence" value="ECO:0007669"/>
    <property type="project" value="UniProtKB-UniRule"/>
</dbReference>
<evidence type="ECO:0000256" key="5">
    <source>
        <dbReference type="ARBA" id="ARBA00022932"/>
    </source>
</evidence>
<evidence type="ECO:0000313" key="8">
    <source>
        <dbReference type="EMBL" id="ODM02842.1"/>
    </source>
</evidence>
<dbReference type="GO" id="GO:0006281">
    <property type="term" value="P:DNA repair"/>
    <property type="evidence" value="ECO:0007669"/>
    <property type="project" value="UniProtKB-UniRule"/>
</dbReference>
<dbReference type="EC" id="2.7.7.7" evidence="6"/>
<sequence>MPPDSLIFPVYRTYVLAYTLLMKPIIFHVDVNNAFLSWEAVYRLKHLGGRTDLREQLCVVGGDASKRHGIVLAKSLSAKACGIHTGESLMEARQKCPDLLVVPPHYRLYSRCSRAFMDILREYTPCVEQYSIDEAFMDMSGTQSLWGDPLLTADTLRRRIHEELGFTVNIGISENKLLAKMASDFQKPNRTHTLFPEEIPRKMWPLPVTDLFFVGRASFSRLRRLGISTIGELAHTDRELLRTHFKSYGEVIWNYANGRDCAQVESVVPPNKGYGNSTTIAFDICDTVSAGLVLLSLAETIGMRLRRDQVKIQVIAVSIKYADFSSCSHQKTLPAPTNITNEIYHTALELFRESWDGCTPIRHLGIHTNHVRDNADYRQLHLLDMELSPFYRDDIPCCEKLEQADAMADRIRSRYGIDSLKRAVFVKQNAMDHMSGGITREKLDVDYEKESLL</sequence>
<dbReference type="GO" id="GO:0003684">
    <property type="term" value="F:damaged DNA binding"/>
    <property type="evidence" value="ECO:0007669"/>
    <property type="project" value="InterPro"/>
</dbReference>
<dbReference type="EMBL" id="MCGI01000008">
    <property type="protein sequence ID" value="ODM02842.1"/>
    <property type="molecule type" value="Genomic_DNA"/>
</dbReference>
<dbReference type="Gene3D" id="3.40.1170.60">
    <property type="match status" value="1"/>
</dbReference>
<dbReference type="GO" id="GO:0003887">
    <property type="term" value="F:DNA-directed DNA polymerase activity"/>
    <property type="evidence" value="ECO:0007669"/>
    <property type="project" value="UniProtKB-UniRule"/>
</dbReference>
<keyword evidence="5 6" id="KW-0239">DNA-directed DNA polymerase</keyword>
<dbReference type="InterPro" id="IPR036775">
    <property type="entry name" value="DNA_pol_Y-fam_lit_finger_sf"/>
</dbReference>
<dbReference type="PANTHER" id="PTHR11076">
    <property type="entry name" value="DNA REPAIR POLYMERASE UMUC / TRANSFERASE FAMILY MEMBER"/>
    <property type="match status" value="1"/>
</dbReference>
<comment type="cofactor">
    <cofactor evidence="6">
        <name>Mg(2+)</name>
        <dbReference type="ChEBI" id="CHEBI:18420"/>
    </cofactor>
    <text evidence="6">Binds 2 magnesium ions per subunit.</text>
</comment>
<feature type="binding site" evidence="6">
    <location>
        <position position="30"/>
    </location>
    <ligand>
        <name>Mg(2+)</name>
        <dbReference type="ChEBI" id="CHEBI:18420"/>
    </ligand>
</feature>
<dbReference type="InterPro" id="IPR043128">
    <property type="entry name" value="Rev_trsase/Diguanyl_cyclase"/>
</dbReference>
<evidence type="ECO:0000259" key="7">
    <source>
        <dbReference type="PROSITE" id="PS50173"/>
    </source>
</evidence>
<dbReference type="GO" id="GO:0009432">
    <property type="term" value="P:SOS response"/>
    <property type="evidence" value="ECO:0007669"/>
    <property type="project" value="TreeGrafter"/>
</dbReference>
<dbReference type="GO" id="GO:0042276">
    <property type="term" value="P:error-prone translesion synthesis"/>
    <property type="evidence" value="ECO:0007669"/>
    <property type="project" value="TreeGrafter"/>
</dbReference>
<dbReference type="InterPro" id="IPR043502">
    <property type="entry name" value="DNA/RNA_pol_sf"/>
</dbReference>
<organism evidence="8 9">
    <name type="scientific">Eisenbergiella tayi</name>
    <dbReference type="NCBI Taxonomy" id="1432052"/>
    <lineage>
        <taxon>Bacteria</taxon>
        <taxon>Bacillati</taxon>
        <taxon>Bacillota</taxon>
        <taxon>Clostridia</taxon>
        <taxon>Lachnospirales</taxon>
        <taxon>Lachnospiraceae</taxon>
        <taxon>Eisenbergiella</taxon>
    </lineage>
</organism>
<comment type="subunit">
    <text evidence="6">Monomer.</text>
</comment>
<dbReference type="AlphaFoldDB" id="A0A1E3A257"/>
<dbReference type="InterPro" id="IPR022880">
    <property type="entry name" value="DNApol_IV"/>
</dbReference>